<dbReference type="RefSeq" id="WP_245967773.1">
    <property type="nucleotide sequence ID" value="NZ_BEVZ01000009.1"/>
</dbReference>
<reference evidence="3 4" key="1">
    <citation type="submission" date="2024-06" db="EMBL/GenBank/DDBJ databases">
        <title>The Natural Products Discovery Center: Release of the First 8490 Sequenced Strains for Exploring Actinobacteria Biosynthetic Diversity.</title>
        <authorList>
            <person name="Kalkreuter E."/>
            <person name="Kautsar S.A."/>
            <person name="Yang D."/>
            <person name="Bader C.D."/>
            <person name="Teijaro C.N."/>
            <person name="Fluegel L."/>
            <person name="Davis C.M."/>
            <person name="Simpson J.R."/>
            <person name="Lauterbach L."/>
            <person name="Steele A.D."/>
            <person name="Gui C."/>
            <person name="Meng S."/>
            <person name="Li G."/>
            <person name="Viehrig K."/>
            <person name="Ye F."/>
            <person name="Su P."/>
            <person name="Kiefer A.F."/>
            <person name="Nichols A."/>
            <person name="Cepeda A.J."/>
            <person name="Yan W."/>
            <person name="Fan B."/>
            <person name="Jiang Y."/>
            <person name="Adhikari A."/>
            <person name="Zheng C.-J."/>
            <person name="Schuster L."/>
            <person name="Cowan T.M."/>
            <person name="Smanski M.J."/>
            <person name="Chevrette M.G."/>
            <person name="De Carvalho L.P.S."/>
            <person name="Shen B."/>
        </authorList>
    </citation>
    <scope>NUCLEOTIDE SEQUENCE [LARGE SCALE GENOMIC DNA]</scope>
    <source>
        <strain evidence="3 4">NPDC038104</strain>
    </source>
</reference>
<evidence type="ECO:0000313" key="3">
    <source>
        <dbReference type="EMBL" id="MEU3556033.1"/>
    </source>
</evidence>
<evidence type="ECO:0000313" key="4">
    <source>
        <dbReference type="Proteomes" id="UP001550850"/>
    </source>
</evidence>
<accession>A0ABV2YJX1</accession>
<proteinExistence type="inferred from homology"/>
<evidence type="ECO:0000256" key="1">
    <source>
        <dbReference type="ARBA" id="ARBA00006845"/>
    </source>
</evidence>
<organism evidence="3 4">
    <name type="scientific">Streptomyces fragilis</name>
    <dbReference type="NCBI Taxonomy" id="67301"/>
    <lineage>
        <taxon>Bacteria</taxon>
        <taxon>Bacillati</taxon>
        <taxon>Actinomycetota</taxon>
        <taxon>Actinomycetes</taxon>
        <taxon>Kitasatosporales</taxon>
        <taxon>Streptomycetaceae</taxon>
        <taxon>Streptomyces</taxon>
    </lineage>
</organism>
<dbReference type="Pfam" id="PF01337">
    <property type="entry name" value="Barstar"/>
    <property type="match status" value="1"/>
</dbReference>
<comment type="caution">
    <text evidence="3">The sequence shown here is derived from an EMBL/GenBank/DDBJ whole genome shotgun (WGS) entry which is preliminary data.</text>
</comment>
<gene>
    <name evidence="3" type="ORF">AB0E65_17720</name>
</gene>
<feature type="domain" description="Barstar (barnase inhibitor)" evidence="2">
    <location>
        <begin position="178"/>
        <end position="242"/>
    </location>
</feature>
<dbReference type="InterPro" id="IPR035905">
    <property type="entry name" value="Barstar-like_sf"/>
</dbReference>
<protein>
    <submittedName>
        <fullName evidence="3">Barstar family protein</fullName>
    </submittedName>
</protein>
<dbReference type="Proteomes" id="UP001550850">
    <property type="component" value="Unassembled WGS sequence"/>
</dbReference>
<dbReference type="Gene3D" id="3.30.370.10">
    <property type="entry name" value="Barstar-like"/>
    <property type="match status" value="1"/>
</dbReference>
<comment type="similarity">
    <text evidence="1">Belongs to the barstar family.</text>
</comment>
<dbReference type="InterPro" id="IPR000468">
    <property type="entry name" value="Barstar"/>
</dbReference>
<keyword evidence="4" id="KW-1185">Reference proteome</keyword>
<dbReference type="EMBL" id="JBEZUR010000026">
    <property type="protein sequence ID" value="MEU3556033.1"/>
    <property type="molecule type" value="Genomic_DNA"/>
</dbReference>
<dbReference type="SUPFAM" id="SSF52038">
    <property type="entry name" value="Barstar-related"/>
    <property type="match status" value="1"/>
</dbReference>
<evidence type="ECO:0000259" key="2">
    <source>
        <dbReference type="Pfam" id="PF01337"/>
    </source>
</evidence>
<sequence>MNESPGHDGGGYRYALTSDEDDADFWGPSHEAQGLFTPLPGEEDGARQVLLAGCRPRGGLLRSTGHLGRQRASAGNADLDLLDADGTVMGSYFVNDVTVVDARPSARGADLLDLTVTLWCENALPGAEPVWDLIREGRLDRTGLWRDLTPEGRHAWLSVALWSREYRHRGRPDAPAGQVLTLDGRDIVDEESFYCALGEAVNGPCGYFGRNLDALDDCLRGRWGATVPFTLYWDHSAESVARLSTPRPTPQGDSGVVPFPVILEIFADHGVEVVLR</sequence>
<name>A0ABV2YJX1_9ACTN</name>